<evidence type="ECO:0000256" key="3">
    <source>
        <dbReference type="ARBA" id="ARBA00022777"/>
    </source>
</evidence>
<reference evidence="7 8" key="1">
    <citation type="submission" date="2016-01" db="EMBL/GenBank/DDBJ databases">
        <title>Highly variable Streptococcus oralis are common among viridans streptococci isolated from primates.</title>
        <authorList>
            <person name="Denapaite D."/>
            <person name="Rieger M."/>
            <person name="Koendgen S."/>
            <person name="Brueckner R."/>
            <person name="Ochigava I."/>
            <person name="Kappeler P."/>
            <person name="Maetz-Rensing K."/>
            <person name="Leendertz F."/>
            <person name="Hakenbeck R."/>
        </authorList>
    </citation>
    <scope>NUCLEOTIDE SEQUENCE [LARGE SCALE GENOMIC DNA]</scope>
    <source>
        <strain evidence="5 7">DD02</strain>
        <strain evidence="6 8">DD03</strain>
    </source>
</reference>
<evidence type="ECO:0000313" key="5">
    <source>
        <dbReference type="EMBL" id="KXT66207.1"/>
    </source>
</evidence>
<dbReference type="AlphaFoldDB" id="A0A139R6F9"/>
<evidence type="ECO:0000256" key="4">
    <source>
        <dbReference type="PIRNR" id="PIRNR006078"/>
    </source>
</evidence>
<proteinExistence type="inferred from homology"/>
<comment type="similarity">
    <text evidence="1 4">Belongs to the glycerate kinase type-1 family.</text>
</comment>
<dbReference type="InterPro" id="IPR004381">
    <property type="entry name" value="Glycerate_kinase"/>
</dbReference>
<dbReference type="PANTHER" id="PTHR21599:SF0">
    <property type="entry name" value="GLYCERATE KINASE"/>
    <property type="match status" value="1"/>
</dbReference>
<evidence type="ECO:0000313" key="6">
    <source>
        <dbReference type="EMBL" id="KXU10245.1"/>
    </source>
</evidence>
<dbReference type="PIRSF" id="PIRSF006078">
    <property type="entry name" value="GlxK"/>
    <property type="match status" value="1"/>
</dbReference>
<gene>
    <name evidence="5" type="ORF">SGADD02_01765</name>
    <name evidence="6" type="ORF">SGADD03_00264</name>
</gene>
<evidence type="ECO:0000313" key="8">
    <source>
        <dbReference type="Proteomes" id="UP000071927"/>
    </source>
</evidence>
<dbReference type="EMBL" id="LQOF01000349">
    <property type="protein sequence ID" value="KXT66207.1"/>
    <property type="molecule type" value="Genomic_DNA"/>
</dbReference>
<evidence type="ECO:0000256" key="1">
    <source>
        <dbReference type="ARBA" id="ARBA00006284"/>
    </source>
</evidence>
<evidence type="ECO:0000313" key="7">
    <source>
        <dbReference type="Proteomes" id="UP000070198"/>
    </source>
</evidence>
<dbReference type="Proteomes" id="UP000070198">
    <property type="component" value="Unassembled WGS sequence"/>
</dbReference>
<keyword evidence="2 4" id="KW-0808">Transferase</keyword>
<dbReference type="InterPro" id="IPR018193">
    <property type="entry name" value="Glyc_kinase_flavodox-like_fold"/>
</dbReference>
<dbReference type="GO" id="GO:0031388">
    <property type="term" value="P:organic acid phosphorylation"/>
    <property type="evidence" value="ECO:0007669"/>
    <property type="project" value="UniProtKB-UniRule"/>
</dbReference>
<name>A0A139R6F9_9STRE</name>
<organism evidence="6 8">
    <name type="scientific">Streptococcus gallolyticus</name>
    <dbReference type="NCBI Taxonomy" id="315405"/>
    <lineage>
        <taxon>Bacteria</taxon>
        <taxon>Bacillati</taxon>
        <taxon>Bacillota</taxon>
        <taxon>Bacilli</taxon>
        <taxon>Lactobacillales</taxon>
        <taxon>Streptococcaceae</taxon>
        <taxon>Streptococcus</taxon>
    </lineage>
</organism>
<dbReference type="GO" id="GO:0008887">
    <property type="term" value="F:glycerate kinase activity"/>
    <property type="evidence" value="ECO:0007669"/>
    <property type="project" value="UniProtKB-UniRule"/>
</dbReference>
<keyword evidence="3 4" id="KW-0418">Kinase</keyword>
<evidence type="ECO:0000256" key="2">
    <source>
        <dbReference type="ARBA" id="ARBA00022679"/>
    </source>
</evidence>
<dbReference type="Gene3D" id="3.40.50.10350">
    <property type="entry name" value="Glycerate kinase, domain 1"/>
    <property type="match status" value="1"/>
</dbReference>
<dbReference type="PATRIC" id="fig|315405.11.peg.2058"/>
<dbReference type="SUPFAM" id="SSF110738">
    <property type="entry name" value="Glycerate kinase I"/>
    <property type="match status" value="1"/>
</dbReference>
<accession>A0A139R6F9</accession>
<dbReference type="PANTHER" id="PTHR21599">
    <property type="entry name" value="GLYCERATE KINASE"/>
    <property type="match status" value="1"/>
</dbReference>
<dbReference type="NCBIfam" id="TIGR00045">
    <property type="entry name" value="glycerate kinase"/>
    <property type="match status" value="1"/>
</dbReference>
<dbReference type="RefSeq" id="WP_061459061.1">
    <property type="nucleotide sequence ID" value="NZ_KQ968751.1"/>
</dbReference>
<sequence>MHILIAPDSFKESLSALDAAKAIQRGFKKALPNATFDLMPIGDGGEGTLETLTDGLHLRRDSHIVTGALGQPVEAHYATNGQLAVFEMADICGLEKVPLDKRNPLTLTTKGVGEMIGHLVDLGIKEIMIGVGGSSTNDGGIGMAAGLGYRFFDESGQEVAAVGDNLGNITTISYEDYHWDLSQVELTIITDVTNPLCGPNGATYVFGGQKGLANEKFASVDKDMEQFYQSFFPVILDLAGAGAGGGMAAGLAAFTGGRIISGIDAVLDMLNFDRRVQVADVVIVGEGRMDKQSLSGKAPVGVASRTPRSKLVIAICGSLKDDLPDFPVANIQAAFPIISGVDSLENTLAQAPQNLERTAQNIGNLLAFTKR</sequence>
<protein>
    <submittedName>
        <fullName evidence="6">Glycerate kinase</fullName>
        <ecNumber evidence="6">2.7.1.31</ecNumber>
    </submittedName>
</protein>
<comment type="caution">
    <text evidence="6">The sequence shown here is derived from an EMBL/GenBank/DDBJ whole genome shotgun (WGS) entry which is preliminary data.</text>
</comment>
<dbReference type="Gene3D" id="3.90.1510.10">
    <property type="entry name" value="Glycerate kinase, domain 2"/>
    <property type="match status" value="1"/>
</dbReference>
<dbReference type="Proteomes" id="UP000071927">
    <property type="component" value="Unassembled WGS sequence"/>
</dbReference>
<dbReference type="EC" id="2.7.1.31" evidence="6"/>
<dbReference type="Pfam" id="PF02595">
    <property type="entry name" value="Gly_kinase"/>
    <property type="match status" value="1"/>
</dbReference>
<dbReference type="EMBL" id="LQXV01000090">
    <property type="protein sequence ID" value="KXU10245.1"/>
    <property type="molecule type" value="Genomic_DNA"/>
</dbReference>
<dbReference type="InterPro" id="IPR018197">
    <property type="entry name" value="Glycerate_kinase_RE-like"/>
</dbReference>
<dbReference type="InterPro" id="IPR036129">
    <property type="entry name" value="Glycerate_kinase_sf"/>
</dbReference>